<dbReference type="Gene3D" id="3.10.20.10">
    <property type="match status" value="1"/>
</dbReference>
<evidence type="ECO:0000313" key="4">
    <source>
        <dbReference type="EMBL" id="KAK9874679.1"/>
    </source>
</evidence>
<dbReference type="Proteomes" id="UP001431783">
    <property type="component" value="Unassembled WGS sequence"/>
</dbReference>
<evidence type="ECO:0000259" key="3">
    <source>
        <dbReference type="PROSITE" id="PS51135"/>
    </source>
</evidence>
<dbReference type="SUPFAM" id="SSF54277">
    <property type="entry name" value="CAD &amp; PB1 domains"/>
    <property type="match status" value="1"/>
</dbReference>
<dbReference type="GO" id="GO:0006915">
    <property type="term" value="P:apoptotic process"/>
    <property type="evidence" value="ECO:0007669"/>
    <property type="project" value="UniProtKB-UniRule"/>
</dbReference>
<dbReference type="EMBL" id="JARQZJ010000032">
    <property type="protein sequence ID" value="KAK9874679.1"/>
    <property type="molecule type" value="Genomic_DNA"/>
</dbReference>
<dbReference type="Pfam" id="PF02017">
    <property type="entry name" value="CIDE-N"/>
    <property type="match status" value="1"/>
</dbReference>
<gene>
    <name evidence="4" type="ORF">WA026_005499</name>
</gene>
<keyword evidence="1 2" id="KW-0053">Apoptosis</keyword>
<evidence type="ECO:0000256" key="1">
    <source>
        <dbReference type="ARBA" id="ARBA00022703"/>
    </source>
</evidence>
<name>A0AAW1U5M5_9CUCU</name>
<evidence type="ECO:0000313" key="5">
    <source>
        <dbReference type="Proteomes" id="UP001431783"/>
    </source>
</evidence>
<proteinExistence type="predicted"/>
<evidence type="ECO:0000256" key="2">
    <source>
        <dbReference type="PROSITE-ProRule" id="PRU00447"/>
    </source>
</evidence>
<dbReference type="PANTHER" id="PTHR12306">
    <property type="entry name" value="CELL DEATH ACTIVATOR CIDE"/>
    <property type="match status" value="1"/>
</dbReference>
<sequence>MEANNQNGKPFKITNCSRDTRKGIVALSLEDLCSKVNEKLNIEGAITIVLESDGTEIDDEEYFATLEPHTSLMILTRDEKWTSVSTPFNISVDQVDNLKCGPELVGLVGKLKHNICNVSLLGGAELEMLSDMDPDSITDITFPDKIFLEQLKEASGRFLTEKRQAKDAMDLLRLYQEKHGETG</sequence>
<dbReference type="GO" id="GO:0042981">
    <property type="term" value="P:regulation of apoptotic process"/>
    <property type="evidence" value="ECO:0007669"/>
    <property type="project" value="TreeGrafter"/>
</dbReference>
<dbReference type="PANTHER" id="PTHR12306:SF15">
    <property type="entry name" value="DNAATION FACTOR-RELATED PROTEIN 1, ISOFORM B-RELATED"/>
    <property type="match status" value="1"/>
</dbReference>
<keyword evidence="5" id="KW-1185">Reference proteome</keyword>
<protein>
    <recommendedName>
        <fullName evidence="3">CIDE-N domain-containing protein</fullName>
    </recommendedName>
</protein>
<dbReference type="InterPro" id="IPR003508">
    <property type="entry name" value="CIDE-N_dom"/>
</dbReference>
<reference evidence="4 5" key="1">
    <citation type="submission" date="2023-03" db="EMBL/GenBank/DDBJ databases">
        <title>Genome insight into feeding habits of ladybird beetles.</title>
        <authorList>
            <person name="Li H.-S."/>
            <person name="Huang Y.-H."/>
            <person name="Pang H."/>
        </authorList>
    </citation>
    <scope>NUCLEOTIDE SEQUENCE [LARGE SCALE GENOMIC DNA]</scope>
    <source>
        <strain evidence="4">SYSU_2023b</strain>
        <tissue evidence="4">Whole body</tissue>
    </source>
</reference>
<dbReference type="PROSITE" id="PS51135">
    <property type="entry name" value="CIDE_N"/>
    <property type="match status" value="1"/>
</dbReference>
<dbReference type="AlphaFoldDB" id="A0AAW1U5M5"/>
<feature type="domain" description="CIDE-N" evidence="3">
    <location>
        <begin position="7"/>
        <end position="83"/>
    </location>
</feature>
<accession>A0AAW1U5M5</accession>
<dbReference type="SMART" id="SM00266">
    <property type="entry name" value="CAD"/>
    <property type="match status" value="1"/>
</dbReference>
<organism evidence="4 5">
    <name type="scientific">Henosepilachna vigintioctopunctata</name>
    <dbReference type="NCBI Taxonomy" id="420089"/>
    <lineage>
        <taxon>Eukaryota</taxon>
        <taxon>Metazoa</taxon>
        <taxon>Ecdysozoa</taxon>
        <taxon>Arthropoda</taxon>
        <taxon>Hexapoda</taxon>
        <taxon>Insecta</taxon>
        <taxon>Pterygota</taxon>
        <taxon>Neoptera</taxon>
        <taxon>Endopterygota</taxon>
        <taxon>Coleoptera</taxon>
        <taxon>Polyphaga</taxon>
        <taxon>Cucujiformia</taxon>
        <taxon>Coccinelloidea</taxon>
        <taxon>Coccinellidae</taxon>
        <taxon>Epilachninae</taxon>
        <taxon>Epilachnini</taxon>
        <taxon>Henosepilachna</taxon>
    </lineage>
</organism>
<dbReference type="CDD" id="cd01615">
    <property type="entry name" value="CIDE_N"/>
    <property type="match status" value="1"/>
</dbReference>
<comment type="caution">
    <text evidence="4">The sequence shown here is derived from an EMBL/GenBank/DDBJ whole genome shotgun (WGS) entry which is preliminary data.</text>
</comment>